<keyword evidence="5" id="KW-1185">Reference proteome</keyword>
<feature type="domain" description="DUF7737" evidence="3">
    <location>
        <begin position="1072"/>
        <end position="1172"/>
    </location>
</feature>
<evidence type="ECO:0000259" key="3">
    <source>
        <dbReference type="Pfam" id="PF24879"/>
    </source>
</evidence>
<reference evidence="4 5" key="1">
    <citation type="submission" date="2020-08" db="EMBL/GenBank/DDBJ databases">
        <title>Genomic Encyclopedia of Type Strains, Phase IV (KMG-IV): sequencing the most valuable type-strain genomes for metagenomic binning, comparative biology and taxonomic classification.</title>
        <authorList>
            <person name="Goeker M."/>
        </authorList>
    </citation>
    <scope>NUCLEOTIDE SEQUENCE [LARGE SCALE GENOMIC DNA]</scope>
    <source>
        <strain evidence="4 5">DSM 104969</strain>
    </source>
</reference>
<comment type="caution">
    <text evidence="4">The sequence shown here is derived from an EMBL/GenBank/DDBJ whole genome shotgun (WGS) entry which is preliminary data.</text>
</comment>
<evidence type="ECO:0000313" key="4">
    <source>
        <dbReference type="EMBL" id="MBB4035401.1"/>
    </source>
</evidence>
<name>A0A840CJQ3_9BACT</name>
<dbReference type="Proteomes" id="UP000555103">
    <property type="component" value="Unassembled WGS sequence"/>
</dbReference>
<feature type="coiled-coil region" evidence="1">
    <location>
        <begin position="791"/>
        <end position="818"/>
    </location>
</feature>
<feature type="domain" description="DUF4132" evidence="2">
    <location>
        <begin position="780"/>
        <end position="956"/>
    </location>
</feature>
<dbReference type="EMBL" id="JACIEP010000004">
    <property type="protein sequence ID" value="MBB4035401.1"/>
    <property type="molecule type" value="Genomic_DNA"/>
</dbReference>
<keyword evidence="1" id="KW-0175">Coiled coil</keyword>
<dbReference type="InterPro" id="IPR025406">
    <property type="entry name" value="DUF4132"/>
</dbReference>
<dbReference type="Pfam" id="PF24879">
    <property type="entry name" value="DUF7737"/>
    <property type="match status" value="1"/>
</dbReference>
<evidence type="ECO:0000259" key="2">
    <source>
        <dbReference type="Pfam" id="PF13569"/>
    </source>
</evidence>
<dbReference type="RefSeq" id="WP_183306344.1">
    <property type="nucleotide sequence ID" value="NZ_JACIEP010000004.1"/>
</dbReference>
<gene>
    <name evidence="4" type="ORF">GGR21_001294</name>
</gene>
<sequence length="1175" mass="137479">MDILKRLFGREEKNTPQEDIPTHVTKITDQIIDWFKADNLSVADFQKLFEEEYWKPLLIRTAEHSYKPPFHEHFVPSVLYFLIASSDSHQKNIERLAIISSILKNADLSEYEKDNFFISFRYSEDTGDLIEKLKKGATIVNDYRNLEEKNRLSVYALKRDLDYYIPFIKALSTNRLYIFSKLYIDRDDKEYPRMEDIPALIKEEVDLLNQNKDVMLDYDIVMDFLQILNYGNTKEWDAVYESKKRKTDISLIPVFKSFMDKAKGNEQQYLTIAFYFMQKSDMIPYRLNKALDQMVLEIINNNRFDKEWVYNQFKLKNEAFNPFFGQIVNNINDELHVGDKLVTLYEECCFEGRDGHWRLDKKLIAILENIYQKVEDEHVRDLYLQRIYGIKVIGSRSSSGYDFTRIDSDEKLEKTKELFAELNYILPITIKNILNKGYYSVDGDNVDRALIVCEGQEMTLTDERLDELNRILDSKRTGYQLVPIPISESSVNYYTYTLGTLTLCNYEDYTFIQSMYGTSGAFRSMYSNINYSKKDTIPLKLLKNTKPAGLAELDTDIGFVSSTDWQWFKDSYIDKLSSKEKWYEVMDIAIQCSGTKTANKKWLAELSSLIDNFPSEKYYQELQALLAESLKEDFWFFDTYEKGLKGLLWSCTIHPSELSLNILRLVIEKAYTKVSGIGPKSAALGNFAINLLIGTQKEEAFGMLNIMRNKTKYNRFAVALDKAIDKFKETSDLPEQLLADKTIPRFDFVNNERIVTLGDYSLQLYFEKGKLQKKWITPEGKSQSSTPATLSEEYESQIKELNSEIKQINQVYKDLSKRIRTYWLYDRSWSAADWKRFILDHPLINPHIQNLVWMNITKGNDFIIADDKLLTADGKEYTLNDSDTIVLWHPVLNRIENIKKWQDYVWKHKIVQSERQIFREYYPFSPSEKEMTDSPRFANHFLEVNKLMAIANGQRWIFTYVHEGYNWPRIYIKQLDITFHLKSDYSRNEFAMPTQEIFVTRGNTTKIEYTNKFDKMKFVEIPAVVLSELCRDIDLFIATTTVANNPELARRQIYQSYYQSYEKGLFSENATAKVRHDILEKVLPAMGVSSFSFEGNFLLVDGTCNSYKINLGSGFAQTQSGKHLNLLPSVDNIKKNKKVILPIEDDDILYLIIAKTIFLVNDNEITDEKLQQLLD</sequence>
<evidence type="ECO:0000256" key="1">
    <source>
        <dbReference type="SAM" id="Coils"/>
    </source>
</evidence>
<accession>A0A840CJQ3</accession>
<evidence type="ECO:0008006" key="6">
    <source>
        <dbReference type="Google" id="ProtNLM"/>
    </source>
</evidence>
<protein>
    <recommendedName>
        <fullName evidence="6">DUF4132 domain-containing protein</fullName>
    </recommendedName>
</protein>
<evidence type="ECO:0000313" key="5">
    <source>
        <dbReference type="Proteomes" id="UP000555103"/>
    </source>
</evidence>
<organism evidence="4 5">
    <name type="scientific">Dysgonomonas hofstadii</name>
    <dbReference type="NCBI Taxonomy" id="637886"/>
    <lineage>
        <taxon>Bacteria</taxon>
        <taxon>Pseudomonadati</taxon>
        <taxon>Bacteroidota</taxon>
        <taxon>Bacteroidia</taxon>
        <taxon>Bacteroidales</taxon>
        <taxon>Dysgonomonadaceae</taxon>
        <taxon>Dysgonomonas</taxon>
    </lineage>
</organism>
<dbReference type="AlphaFoldDB" id="A0A840CJQ3"/>
<dbReference type="InterPro" id="IPR056639">
    <property type="entry name" value="DUF7737"/>
</dbReference>
<proteinExistence type="predicted"/>
<dbReference type="Pfam" id="PF13569">
    <property type="entry name" value="DUF4132"/>
    <property type="match status" value="1"/>
</dbReference>